<comment type="subcellular location">
    <subcellularLocation>
        <location evidence="2">Endoplasmic reticulum membrane</location>
        <topology evidence="2">Single-pass membrane protein</topology>
    </subcellularLocation>
</comment>
<evidence type="ECO:0000256" key="2">
    <source>
        <dbReference type="ARBA" id="ARBA00004389"/>
    </source>
</evidence>
<evidence type="ECO:0000256" key="10">
    <source>
        <dbReference type="ARBA" id="ARBA00023098"/>
    </source>
</evidence>
<evidence type="ECO:0000256" key="13">
    <source>
        <dbReference type="ARBA" id="ARBA00038302"/>
    </source>
</evidence>
<accession>A0A9W6T366</accession>
<evidence type="ECO:0000256" key="8">
    <source>
        <dbReference type="ARBA" id="ARBA00022919"/>
    </source>
</evidence>
<evidence type="ECO:0000256" key="14">
    <source>
        <dbReference type="ARBA" id="ARBA00038965"/>
    </source>
</evidence>
<evidence type="ECO:0000256" key="12">
    <source>
        <dbReference type="ARBA" id="ARBA00023239"/>
    </source>
</evidence>
<dbReference type="GO" id="GO:0005789">
    <property type="term" value="C:endoplasmic reticulum membrane"/>
    <property type="evidence" value="ECO:0007669"/>
    <property type="project" value="UniProtKB-SubCell"/>
</dbReference>
<name>A0A9W6T366_CANBO</name>
<keyword evidence="12 17" id="KW-0456">Lyase</keyword>
<organism evidence="18 19">
    <name type="scientific">Candida boidinii</name>
    <name type="common">Yeast</name>
    <dbReference type="NCBI Taxonomy" id="5477"/>
    <lineage>
        <taxon>Eukaryota</taxon>
        <taxon>Fungi</taxon>
        <taxon>Dikarya</taxon>
        <taxon>Ascomycota</taxon>
        <taxon>Saccharomycotina</taxon>
        <taxon>Pichiomycetes</taxon>
        <taxon>Pichiales</taxon>
        <taxon>Pichiaceae</taxon>
        <taxon>Ogataea</taxon>
        <taxon>Ogataea/Candida clade</taxon>
    </lineage>
</organism>
<reference evidence="18" key="1">
    <citation type="submission" date="2023-04" db="EMBL/GenBank/DDBJ databases">
        <title>Candida boidinii NBRC 10035.</title>
        <authorList>
            <person name="Ichikawa N."/>
            <person name="Sato H."/>
            <person name="Tonouchi N."/>
        </authorList>
    </citation>
    <scope>NUCLEOTIDE SEQUENCE</scope>
    <source>
        <strain evidence="18">NBRC 10035</strain>
    </source>
</reference>
<comment type="caution">
    <text evidence="18">The sequence shown here is derived from an EMBL/GenBank/DDBJ whole genome shotgun (WGS) entry which is preliminary data.</text>
</comment>
<dbReference type="InterPro" id="IPR050477">
    <property type="entry name" value="GrpII_AminoAcid_Decarb"/>
</dbReference>
<dbReference type="EMBL" id="BSXN01002165">
    <property type="protein sequence ID" value="GME75775.1"/>
    <property type="molecule type" value="Genomic_DNA"/>
</dbReference>
<dbReference type="PANTHER" id="PTHR42735">
    <property type="match status" value="1"/>
</dbReference>
<comment type="pathway">
    <text evidence="4">Sphingolipid metabolism.</text>
</comment>
<dbReference type="Gene3D" id="3.90.1150.10">
    <property type="entry name" value="Aspartate Aminotransferase, domain 1"/>
    <property type="match status" value="1"/>
</dbReference>
<comment type="pathway">
    <text evidence="3">Lipid metabolism; sphingolipid metabolism.</text>
</comment>
<keyword evidence="11" id="KW-0472">Membrane</keyword>
<evidence type="ECO:0000256" key="9">
    <source>
        <dbReference type="ARBA" id="ARBA00022989"/>
    </source>
</evidence>
<dbReference type="SUPFAM" id="SSF53383">
    <property type="entry name" value="PLP-dependent transferases"/>
    <property type="match status" value="1"/>
</dbReference>
<evidence type="ECO:0000256" key="11">
    <source>
        <dbReference type="ARBA" id="ARBA00023136"/>
    </source>
</evidence>
<dbReference type="GO" id="GO:0030170">
    <property type="term" value="F:pyridoxal phosphate binding"/>
    <property type="evidence" value="ECO:0007669"/>
    <property type="project" value="InterPro"/>
</dbReference>
<comment type="similarity">
    <text evidence="13">Belongs to the group II decarboxylase family. Sphingosine-1-phosphate lyase subfamily.</text>
</comment>
<keyword evidence="8" id="KW-0746">Sphingolipid metabolism</keyword>
<evidence type="ECO:0000256" key="16">
    <source>
        <dbReference type="PIRSR" id="PIRSR602129-50"/>
    </source>
</evidence>
<proteinExistence type="inferred from homology"/>
<dbReference type="InterPro" id="IPR002129">
    <property type="entry name" value="PyrdxlP-dep_de-COase"/>
</dbReference>
<dbReference type="GO" id="GO:0030149">
    <property type="term" value="P:sphingolipid catabolic process"/>
    <property type="evidence" value="ECO:0007669"/>
    <property type="project" value="TreeGrafter"/>
</dbReference>
<evidence type="ECO:0000256" key="15">
    <source>
        <dbReference type="ARBA" id="ARBA00042568"/>
    </source>
</evidence>
<evidence type="ECO:0000256" key="3">
    <source>
        <dbReference type="ARBA" id="ARBA00004760"/>
    </source>
</evidence>
<dbReference type="Gene3D" id="6.10.140.2150">
    <property type="match status" value="1"/>
</dbReference>
<keyword evidence="9" id="KW-1133">Transmembrane helix</keyword>
<dbReference type="Proteomes" id="UP001165120">
    <property type="component" value="Unassembled WGS sequence"/>
</dbReference>
<dbReference type="AlphaFoldDB" id="A0A9W6T366"/>
<dbReference type="PANTHER" id="PTHR42735:SF6">
    <property type="entry name" value="SPHINGOSINE-1-PHOSPHATE LYASE 1"/>
    <property type="match status" value="1"/>
</dbReference>
<evidence type="ECO:0000256" key="6">
    <source>
        <dbReference type="ARBA" id="ARBA00022824"/>
    </source>
</evidence>
<evidence type="ECO:0000256" key="4">
    <source>
        <dbReference type="ARBA" id="ARBA00004991"/>
    </source>
</evidence>
<keyword evidence="19" id="KW-1185">Reference proteome</keyword>
<dbReference type="InterPro" id="IPR015421">
    <property type="entry name" value="PyrdxlP-dep_Trfase_major"/>
</dbReference>
<evidence type="ECO:0000256" key="1">
    <source>
        <dbReference type="ARBA" id="ARBA00001933"/>
    </source>
</evidence>
<dbReference type="InterPro" id="IPR015424">
    <property type="entry name" value="PyrdxlP-dep_Trfase"/>
</dbReference>
<dbReference type="FunFam" id="3.40.640.10:FF:000020">
    <property type="entry name" value="sphingosine-1-phosphate lyase 1"/>
    <property type="match status" value="1"/>
</dbReference>
<dbReference type="GO" id="GO:0019752">
    <property type="term" value="P:carboxylic acid metabolic process"/>
    <property type="evidence" value="ECO:0007669"/>
    <property type="project" value="InterPro"/>
</dbReference>
<gene>
    <name evidence="18" type="ORF">Cboi02_000492100</name>
</gene>
<protein>
    <recommendedName>
        <fullName evidence="14">sphinganine-1-phosphate aldolase</fullName>
        <ecNumber evidence="14">4.1.2.27</ecNumber>
    </recommendedName>
    <alternativeName>
        <fullName evidence="15">Sphingosine-1-phosphate aldolase</fullName>
    </alternativeName>
</protein>
<dbReference type="Pfam" id="PF00282">
    <property type="entry name" value="Pyridoxal_deC"/>
    <property type="match status" value="1"/>
</dbReference>
<dbReference type="Gene3D" id="3.40.640.10">
    <property type="entry name" value="Type I PLP-dependent aspartate aminotransferase-like (Major domain)"/>
    <property type="match status" value="1"/>
</dbReference>
<feature type="modified residue" description="N6-(pyridoxal phosphate)lysine" evidence="16">
    <location>
        <position position="394"/>
    </location>
</feature>
<evidence type="ECO:0000313" key="19">
    <source>
        <dbReference type="Proteomes" id="UP001165120"/>
    </source>
</evidence>
<keyword evidence="5" id="KW-0812">Transmembrane</keyword>
<sequence length="598" mass="66513">MFDSIQLILIKLDDLLNITNNDINLNKLIYLNYFKDLNFLAFLKDILFFYLISKILIKCYYQLKGYGLINNLIFLKNSIVKFTFNNIIFLLPSIHKKIQSQLTQVKSSIEKSLIKHDPTVLTHNKLPSNGFSQSNILKFLKDFNNLKYSNWENGRLSGAVYHGGQDLINLQSEAWKLYAVSNQLHPDCFPALRQMDAEVVSMCLNIFNAPIETENACGTSTSGGTESLILACLSAREYYKKFKSHGFLATPDSCQDLEVIAPKTIHAAVSKACYYFNLKLKLADLDPVTYKVDINHVKRLITPKTCLILGSAPNFPHGIMDDIEKLSEIGLQNKIPVHVDCCLGSFIVAFMQKSGFAKNLSDPSIKYDESADDHLPCFDFRLKGVTSISCDTHKYGFAPKGSSVILYRNQILRECQYYISSDWIGGLYGSPTLAGSRPGALIVACWATLMNIGEDGYIKSCQDIIGAARKLKRAIKEDIPELQIIGDPKLCVVSFTSDLINVHELGDLLTEKGWHLSCLQKPTALHLAATTLSVPIIDELIQDIKDTVAKLLASSTGGNDKRKESETATLYGVAGSIHTGKIADKVVATFLDTLYESA</sequence>
<evidence type="ECO:0000256" key="5">
    <source>
        <dbReference type="ARBA" id="ARBA00022692"/>
    </source>
</evidence>
<keyword evidence="6" id="KW-0256">Endoplasmic reticulum</keyword>
<keyword evidence="7 16" id="KW-0663">Pyridoxal phosphate</keyword>
<dbReference type="EC" id="4.1.2.27" evidence="14"/>
<evidence type="ECO:0000256" key="17">
    <source>
        <dbReference type="RuleBase" id="RU000382"/>
    </source>
</evidence>
<evidence type="ECO:0000256" key="7">
    <source>
        <dbReference type="ARBA" id="ARBA00022898"/>
    </source>
</evidence>
<dbReference type="GO" id="GO:0008117">
    <property type="term" value="F:sphinganine-1-phosphate aldolase activity"/>
    <property type="evidence" value="ECO:0007669"/>
    <property type="project" value="UniProtKB-EC"/>
</dbReference>
<keyword evidence="10" id="KW-0443">Lipid metabolism</keyword>
<evidence type="ECO:0000313" key="18">
    <source>
        <dbReference type="EMBL" id="GME75775.1"/>
    </source>
</evidence>
<dbReference type="InterPro" id="IPR015422">
    <property type="entry name" value="PyrdxlP-dep_Trfase_small"/>
</dbReference>
<comment type="cofactor">
    <cofactor evidence="1 16 17">
        <name>pyridoxal 5'-phosphate</name>
        <dbReference type="ChEBI" id="CHEBI:597326"/>
    </cofactor>
</comment>